<dbReference type="Proteomes" id="UP000322530">
    <property type="component" value="Unassembled WGS sequence"/>
</dbReference>
<organism evidence="2 3">
    <name type="scientific">Dictyobacter arantiisoli</name>
    <dbReference type="NCBI Taxonomy" id="2014874"/>
    <lineage>
        <taxon>Bacteria</taxon>
        <taxon>Bacillati</taxon>
        <taxon>Chloroflexota</taxon>
        <taxon>Ktedonobacteria</taxon>
        <taxon>Ktedonobacterales</taxon>
        <taxon>Dictyobacteraceae</taxon>
        <taxon>Dictyobacter</taxon>
    </lineage>
</organism>
<dbReference type="OrthoDB" id="317332at2"/>
<accession>A0A5A5T8P0</accession>
<dbReference type="SUPFAM" id="SSF54593">
    <property type="entry name" value="Glyoxalase/Bleomycin resistance protein/Dihydroxybiphenyl dioxygenase"/>
    <property type="match status" value="1"/>
</dbReference>
<dbReference type="InterPro" id="IPR037523">
    <property type="entry name" value="VOC_core"/>
</dbReference>
<dbReference type="InterPro" id="IPR004360">
    <property type="entry name" value="Glyas_Fos-R_dOase_dom"/>
</dbReference>
<dbReference type="Pfam" id="PF00903">
    <property type="entry name" value="Glyoxalase"/>
    <property type="match status" value="2"/>
</dbReference>
<dbReference type="CDD" id="cd06587">
    <property type="entry name" value="VOC"/>
    <property type="match status" value="1"/>
</dbReference>
<reference evidence="2 3" key="1">
    <citation type="submission" date="2019-01" db="EMBL/GenBank/DDBJ databases">
        <title>Draft genome sequence of Dictyobacter sp. Uno17.</title>
        <authorList>
            <person name="Wang C.M."/>
            <person name="Zheng Y."/>
            <person name="Sakai Y."/>
            <person name="Abe K."/>
            <person name="Yokota A."/>
            <person name="Yabe S."/>
        </authorList>
    </citation>
    <scope>NUCLEOTIDE SEQUENCE [LARGE SCALE GENOMIC DNA]</scope>
    <source>
        <strain evidence="2 3">Uno17</strain>
    </source>
</reference>
<evidence type="ECO:0000313" key="3">
    <source>
        <dbReference type="Proteomes" id="UP000322530"/>
    </source>
</evidence>
<sequence length="313" mass="35173">MSNQQIQKVKVKRLAHVGLWTTDVSAQAHFYHQVLGLDARAAVGNVDDDEANIFLALDEVSHSVGLFEDTRLVATNGRRPVQRSPLHHLSFEVDSDAELAALAARLKMAGIDLMLEARDGDPDMGDTLWFNDPDGNRIEISARADDLLITPRGRRSLWHPQTLQHIALYTPHLEAMVEFYTEALGFDISDWLLRERAWLRCNQNHHTIMFIQGQAGIDHLGFGIADGPELFHWADHLSQHQVPLVWGPGRHGASGDLFLRFADPDGIHVELSAGIQQYYDHDVTAPPRLWHTRATALNLWGPLPAWIREGVQV</sequence>
<gene>
    <name evidence="2" type="ORF">KDI_09770</name>
</gene>
<name>A0A5A5T8P0_9CHLR</name>
<dbReference type="PROSITE" id="PS51819">
    <property type="entry name" value="VOC"/>
    <property type="match status" value="2"/>
</dbReference>
<dbReference type="AlphaFoldDB" id="A0A5A5T8P0"/>
<evidence type="ECO:0000259" key="1">
    <source>
        <dbReference type="PROSITE" id="PS51819"/>
    </source>
</evidence>
<protein>
    <submittedName>
        <fullName evidence="2">3,4-dihydroxyphenylacetate 2,3-dioxygenase</fullName>
    </submittedName>
</protein>
<comment type="caution">
    <text evidence="2">The sequence shown here is derived from an EMBL/GenBank/DDBJ whole genome shotgun (WGS) entry which is preliminary data.</text>
</comment>
<dbReference type="GO" id="GO:0051213">
    <property type="term" value="F:dioxygenase activity"/>
    <property type="evidence" value="ECO:0007669"/>
    <property type="project" value="UniProtKB-KW"/>
</dbReference>
<feature type="domain" description="VOC" evidence="1">
    <location>
        <begin position="162"/>
        <end position="274"/>
    </location>
</feature>
<keyword evidence="2" id="KW-0223">Dioxygenase</keyword>
<feature type="domain" description="VOC" evidence="1">
    <location>
        <begin position="13"/>
        <end position="143"/>
    </location>
</feature>
<dbReference type="PANTHER" id="PTHR21366:SF14">
    <property type="entry name" value="GLYOXALASE DOMAIN-CONTAINING PROTEIN 5"/>
    <property type="match status" value="1"/>
</dbReference>
<dbReference type="RefSeq" id="WP_149400437.1">
    <property type="nucleotide sequence ID" value="NZ_BIXY01000010.1"/>
</dbReference>
<dbReference type="EMBL" id="BIXY01000010">
    <property type="protein sequence ID" value="GCF07413.1"/>
    <property type="molecule type" value="Genomic_DNA"/>
</dbReference>
<dbReference type="InterPro" id="IPR029068">
    <property type="entry name" value="Glyas_Bleomycin-R_OHBP_Dase"/>
</dbReference>
<dbReference type="Gene3D" id="3.10.180.10">
    <property type="entry name" value="2,3-Dihydroxybiphenyl 1,2-Dioxygenase, domain 1"/>
    <property type="match status" value="2"/>
</dbReference>
<proteinExistence type="predicted"/>
<dbReference type="InterPro" id="IPR050383">
    <property type="entry name" value="GlyoxalaseI/FosfomycinResist"/>
</dbReference>
<evidence type="ECO:0000313" key="2">
    <source>
        <dbReference type="EMBL" id="GCF07413.1"/>
    </source>
</evidence>
<keyword evidence="3" id="KW-1185">Reference proteome</keyword>
<dbReference type="PANTHER" id="PTHR21366">
    <property type="entry name" value="GLYOXALASE FAMILY PROTEIN"/>
    <property type="match status" value="1"/>
</dbReference>
<keyword evidence="2" id="KW-0560">Oxidoreductase</keyword>